<reference evidence="1 2" key="1">
    <citation type="submission" date="2023-01" db="EMBL/GenBank/DDBJ databases">
        <authorList>
            <person name="Whitehead M."/>
        </authorList>
    </citation>
    <scope>NUCLEOTIDE SEQUENCE [LARGE SCALE GENOMIC DNA]</scope>
</reference>
<dbReference type="AlphaFoldDB" id="A0AAV0VXZ0"/>
<evidence type="ECO:0000313" key="2">
    <source>
        <dbReference type="Proteomes" id="UP001160148"/>
    </source>
</evidence>
<proteinExistence type="predicted"/>
<accession>A0AAV0VXZ0</accession>
<organism evidence="1 2">
    <name type="scientific">Macrosiphum euphorbiae</name>
    <name type="common">potato aphid</name>
    <dbReference type="NCBI Taxonomy" id="13131"/>
    <lineage>
        <taxon>Eukaryota</taxon>
        <taxon>Metazoa</taxon>
        <taxon>Ecdysozoa</taxon>
        <taxon>Arthropoda</taxon>
        <taxon>Hexapoda</taxon>
        <taxon>Insecta</taxon>
        <taxon>Pterygota</taxon>
        <taxon>Neoptera</taxon>
        <taxon>Paraneoptera</taxon>
        <taxon>Hemiptera</taxon>
        <taxon>Sternorrhyncha</taxon>
        <taxon>Aphidomorpha</taxon>
        <taxon>Aphidoidea</taxon>
        <taxon>Aphididae</taxon>
        <taxon>Macrosiphini</taxon>
        <taxon>Macrosiphum</taxon>
    </lineage>
</organism>
<gene>
    <name evidence="1" type="ORF">MEUPH1_LOCUS5719</name>
</gene>
<comment type="caution">
    <text evidence="1">The sequence shown here is derived from an EMBL/GenBank/DDBJ whole genome shotgun (WGS) entry which is preliminary data.</text>
</comment>
<sequence length="80" mass="9097">MQRHRKSNQPTSPKTMTDFHYQLTGDFVHLPVMDNVPIYMGKIGTDPEERITMLFVLPEIKNILRTGSTFLMDGTFAAAP</sequence>
<protein>
    <submittedName>
        <fullName evidence="1">Uncharacterized protein</fullName>
    </submittedName>
</protein>
<name>A0AAV0VXZ0_9HEMI</name>
<dbReference type="Proteomes" id="UP001160148">
    <property type="component" value="Unassembled WGS sequence"/>
</dbReference>
<dbReference type="EMBL" id="CARXXK010000001">
    <property type="protein sequence ID" value="CAI6349119.1"/>
    <property type="molecule type" value="Genomic_DNA"/>
</dbReference>
<keyword evidence="2" id="KW-1185">Reference proteome</keyword>
<evidence type="ECO:0000313" key="1">
    <source>
        <dbReference type="EMBL" id="CAI6349119.1"/>
    </source>
</evidence>